<organism evidence="1 2">
    <name type="scientific">Mytilus edulis</name>
    <name type="common">Blue mussel</name>
    <dbReference type="NCBI Taxonomy" id="6550"/>
    <lineage>
        <taxon>Eukaryota</taxon>
        <taxon>Metazoa</taxon>
        <taxon>Spiralia</taxon>
        <taxon>Lophotrochozoa</taxon>
        <taxon>Mollusca</taxon>
        <taxon>Bivalvia</taxon>
        <taxon>Autobranchia</taxon>
        <taxon>Pteriomorphia</taxon>
        <taxon>Mytilida</taxon>
        <taxon>Mytiloidea</taxon>
        <taxon>Mytilidae</taxon>
        <taxon>Mytilinae</taxon>
        <taxon>Mytilus</taxon>
    </lineage>
</organism>
<name>A0A8S3S2U8_MYTED</name>
<sequence>MKDIDYQVDSKTLFSHWEGFSDPHSTVKMYYISIGTCPRCQNVLQEVAVGTIYEFSLQNIHLTTGFNYFTTVTACNTADLCTSVTSDGVLLDDTPPTIGVVQDGVEKDDINYQFLRSYIACKWYGFTDPQSGLDKLSWTAGTKPSSDDIVPLTELPITNPIVNVNLTASLPLLKRIYVTLNGIVREYTFSRLDLHDGVKYIVHMISCNRAKLCTESKSDPILVDSSPPTPGMFAINTDHVSKLGRMIDGWMTWSKYKLWLSWLGFTDLHTGIEKYLVNVGSQYMQSDINKVKGSAEVFPHNDSGIDKGDEGFVQTFSIETVSLSPYEHIYVSVWAVNNVGLSSPMIHSQFRLVPGGSLELIRRCTSKTCLGHCVCSTQNGRCALEGKQCHDVSKDNTNNDVGVYDVTNLQDIPLSDIQYTPSVVELAAKWQVIQVCEQRPGHWKKDIDYIKPGFPFTIKWSNVFINADKIIERFNIYLSSFPGGYDEHIANIDVPGTVTTSNVSRIPLTPGIVFYSNVVAYSFSGIHSTATSDGITVDIVPPSAGSVKDGTGIYDCDYQDDPQVVSASWHGFSDLDSVITHYMWCVQTVSELTLCNIRAWENVGIQTFVSRTLNGTSLSSGIKIQSLVYAVDIVGHESEIVKSNGVIVDVTQPIPVEMIHLDINLASNPSF</sequence>
<accession>A0A8S3S2U8</accession>
<dbReference type="OrthoDB" id="6061841at2759"/>
<gene>
    <name evidence="1" type="ORF">MEDL_29149</name>
</gene>
<reference evidence="1" key="1">
    <citation type="submission" date="2021-03" db="EMBL/GenBank/DDBJ databases">
        <authorList>
            <person name="Bekaert M."/>
        </authorList>
    </citation>
    <scope>NUCLEOTIDE SEQUENCE</scope>
</reference>
<dbReference type="EMBL" id="CAJPWZ010001442">
    <property type="protein sequence ID" value="CAG2215372.1"/>
    <property type="molecule type" value="Genomic_DNA"/>
</dbReference>
<dbReference type="PANTHER" id="PTHR16897:SF2">
    <property type="entry name" value="OS03G0226600 PROTEIN"/>
    <property type="match status" value="1"/>
</dbReference>
<keyword evidence="2" id="KW-1185">Reference proteome</keyword>
<evidence type="ECO:0000313" key="2">
    <source>
        <dbReference type="Proteomes" id="UP000683360"/>
    </source>
</evidence>
<protein>
    <submittedName>
        <fullName evidence="1">Uncharacterized protein</fullName>
    </submittedName>
</protein>
<dbReference type="Proteomes" id="UP000683360">
    <property type="component" value="Unassembled WGS sequence"/>
</dbReference>
<evidence type="ECO:0000313" key="1">
    <source>
        <dbReference type="EMBL" id="CAG2215372.1"/>
    </source>
</evidence>
<proteinExistence type="predicted"/>
<dbReference type="AlphaFoldDB" id="A0A8S3S2U8"/>
<comment type="caution">
    <text evidence="1">The sequence shown here is derived from an EMBL/GenBank/DDBJ whole genome shotgun (WGS) entry which is preliminary data.</text>
</comment>
<dbReference type="PANTHER" id="PTHR16897">
    <property type="entry name" value="OS10G0105400 PROTEIN"/>
    <property type="match status" value="1"/>
</dbReference>